<dbReference type="GO" id="GO:0004619">
    <property type="term" value="F:phosphoglycerate mutase activity"/>
    <property type="evidence" value="ECO:0007669"/>
    <property type="project" value="UniProtKB-EC"/>
</dbReference>
<dbReference type="InterPro" id="IPR005952">
    <property type="entry name" value="Phosphogly_mut1"/>
</dbReference>
<dbReference type="EC" id="5.4.2.11" evidence="2"/>
<keyword evidence="4" id="KW-0413">Isomerase</keyword>
<gene>
    <name evidence="7" type="ORF">G4D63_05960</name>
</gene>
<organism evidence="7 8">
    <name type="scientific">Bacillus mesophilus</name>
    <dbReference type="NCBI Taxonomy" id="1808955"/>
    <lineage>
        <taxon>Bacteria</taxon>
        <taxon>Bacillati</taxon>
        <taxon>Bacillota</taxon>
        <taxon>Bacilli</taxon>
        <taxon>Bacillales</taxon>
        <taxon>Bacillaceae</taxon>
        <taxon>Bacillus</taxon>
    </lineage>
</organism>
<evidence type="ECO:0000256" key="4">
    <source>
        <dbReference type="ARBA" id="ARBA00023235"/>
    </source>
</evidence>
<reference evidence="7 8" key="1">
    <citation type="submission" date="2020-02" db="EMBL/GenBank/DDBJ databases">
        <title>Bacillus aquiflavi sp. nov., isolated from yellow water of strong flavor Chinese baijiu in Yibin region of China.</title>
        <authorList>
            <person name="Xie J."/>
        </authorList>
    </citation>
    <scope>NUCLEOTIDE SEQUENCE [LARGE SCALE GENOMIC DNA]</scope>
    <source>
        <strain evidence="7 8">SA4</strain>
    </source>
</reference>
<dbReference type="CDD" id="cd07067">
    <property type="entry name" value="HP_PGM_like"/>
    <property type="match status" value="1"/>
</dbReference>
<dbReference type="SUPFAM" id="SSF53254">
    <property type="entry name" value="Phosphoglycerate mutase-like"/>
    <property type="match status" value="1"/>
</dbReference>
<proteinExistence type="inferred from homology"/>
<feature type="binding site" evidence="6">
    <location>
        <position position="57"/>
    </location>
    <ligand>
        <name>substrate</name>
    </ligand>
</feature>
<dbReference type="Pfam" id="PF00300">
    <property type="entry name" value="His_Phos_1"/>
    <property type="match status" value="1"/>
</dbReference>
<comment type="similarity">
    <text evidence="1">Belongs to the phosphoglycerate mutase family. BPG-dependent PGAM subfamily.</text>
</comment>
<accession>A0A6M0Q4W1</accession>
<dbReference type="GO" id="GO:0006096">
    <property type="term" value="P:glycolytic process"/>
    <property type="evidence" value="ECO:0007669"/>
    <property type="project" value="UniProtKB-KW"/>
</dbReference>
<sequence>MVHTLAITLLRHGITEDNRKNRFIGWSDVPLSEEGEQLLVHNCYPKPDYILCSDLLRCRQTLSNIYGHHPNVPVEYSDKWRELSFGQWERKSHEELLGNEAYEHWLQEWETAPIPDGESFTTFSDRLLLAWNDARELLVSSTISELVIITHGGPIRKLLTEVAPTYKPFWEWQVDYGSGYRFETTIDRLRRNERCISLQAVPFKENEAGCDS</sequence>
<evidence type="ECO:0000256" key="3">
    <source>
        <dbReference type="ARBA" id="ARBA00023152"/>
    </source>
</evidence>
<comment type="caution">
    <text evidence="7">The sequence shown here is derived from an EMBL/GenBank/DDBJ whole genome shotgun (WGS) entry which is preliminary data.</text>
</comment>
<dbReference type="SMART" id="SM00855">
    <property type="entry name" value="PGAM"/>
    <property type="match status" value="1"/>
</dbReference>
<dbReference type="Gene3D" id="3.40.50.1240">
    <property type="entry name" value="Phosphoglycerate mutase-like"/>
    <property type="match status" value="1"/>
</dbReference>
<evidence type="ECO:0000256" key="2">
    <source>
        <dbReference type="ARBA" id="ARBA00012028"/>
    </source>
</evidence>
<evidence type="ECO:0000313" key="7">
    <source>
        <dbReference type="EMBL" id="NEY71284.1"/>
    </source>
</evidence>
<dbReference type="EMBL" id="JAAIWM010000002">
    <property type="protein sequence ID" value="NEY71284.1"/>
    <property type="molecule type" value="Genomic_DNA"/>
</dbReference>
<protein>
    <recommendedName>
        <fullName evidence="2">phosphoglycerate mutase (2,3-diphosphoglycerate-dependent)</fullName>
        <ecNumber evidence="2">5.4.2.11</ecNumber>
    </recommendedName>
</protein>
<evidence type="ECO:0000256" key="1">
    <source>
        <dbReference type="ARBA" id="ARBA00006717"/>
    </source>
</evidence>
<name>A0A6M0Q4W1_9BACI</name>
<dbReference type="InterPro" id="IPR013078">
    <property type="entry name" value="His_Pase_superF_clade-1"/>
</dbReference>
<feature type="active site" description="Tele-phosphohistidine intermediate" evidence="5">
    <location>
        <position position="12"/>
    </location>
</feature>
<dbReference type="Proteomes" id="UP000481043">
    <property type="component" value="Unassembled WGS sequence"/>
</dbReference>
<feature type="active site" description="Proton donor/acceptor" evidence="5">
    <location>
        <position position="82"/>
    </location>
</feature>
<keyword evidence="3" id="KW-0324">Glycolysis</keyword>
<evidence type="ECO:0000313" key="8">
    <source>
        <dbReference type="Proteomes" id="UP000481043"/>
    </source>
</evidence>
<dbReference type="InterPro" id="IPR029033">
    <property type="entry name" value="His_PPase_superfam"/>
</dbReference>
<dbReference type="RefSeq" id="WP_163178747.1">
    <property type="nucleotide sequence ID" value="NZ_JAAIWM010000002.1"/>
</dbReference>
<dbReference type="AlphaFoldDB" id="A0A6M0Q4W1"/>
<feature type="binding site" evidence="6">
    <location>
        <begin position="11"/>
        <end position="18"/>
    </location>
    <ligand>
        <name>substrate</name>
    </ligand>
</feature>
<evidence type="ECO:0000256" key="5">
    <source>
        <dbReference type="PIRSR" id="PIRSR613078-1"/>
    </source>
</evidence>
<keyword evidence="8" id="KW-1185">Reference proteome</keyword>
<dbReference type="PANTHER" id="PTHR11931">
    <property type="entry name" value="PHOSPHOGLYCERATE MUTASE"/>
    <property type="match status" value="1"/>
</dbReference>
<evidence type="ECO:0000256" key="6">
    <source>
        <dbReference type="PIRSR" id="PIRSR613078-2"/>
    </source>
</evidence>